<dbReference type="AlphaFoldDB" id="A0A844FKI8"/>
<evidence type="ECO:0000313" key="3">
    <source>
        <dbReference type="Proteomes" id="UP000462760"/>
    </source>
</evidence>
<keyword evidence="1" id="KW-0732">Signal</keyword>
<feature type="signal peptide" evidence="1">
    <location>
        <begin position="1"/>
        <end position="24"/>
    </location>
</feature>
<proteinExistence type="predicted"/>
<comment type="caution">
    <text evidence="2">The sequence shown here is derived from an EMBL/GenBank/DDBJ whole genome shotgun (WGS) entry which is preliminary data.</text>
</comment>
<organism evidence="2 3">
    <name type="scientific">Anaerosalibacter bizertensis</name>
    <dbReference type="NCBI Taxonomy" id="932217"/>
    <lineage>
        <taxon>Bacteria</taxon>
        <taxon>Bacillati</taxon>
        <taxon>Bacillota</taxon>
        <taxon>Tissierellia</taxon>
        <taxon>Tissierellales</taxon>
        <taxon>Sporanaerobacteraceae</taxon>
        <taxon>Anaerosalibacter</taxon>
    </lineage>
</organism>
<dbReference type="EMBL" id="VULR01000034">
    <property type="protein sequence ID" value="MSS44460.1"/>
    <property type="molecule type" value="Genomic_DNA"/>
</dbReference>
<name>A0A844FKI8_9FIRM</name>
<evidence type="ECO:0000256" key="1">
    <source>
        <dbReference type="SAM" id="SignalP"/>
    </source>
</evidence>
<evidence type="ECO:0000313" key="2">
    <source>
        <dbReference type="EMBL" id="MSS44460.1"/>
    </source>
</evidence>
<accession>A0A844FKI8</accession>
<sequence>MKKVVKRVLPLTLAVLLFGAPVLAATKYGSFNTKYGAVNCRLGAKWPGGRRGSAYATTYWTSVPKQARVNVRLYIKNHPNSAFERKGSHTTKPGKKQAYVEAAGGQVNKFKSIHSFIPAGSGTQIEKVELLDSNPYW</sequence>
<reference evidence="2 3" key="1">
    <citation type="submission" date="2019-08" db="EMBL/GenBank/DDBJ databases">
        <title>In-depth cultivation of the pig gut microbiome towards novel bacterial diversity and tailored functional studies.</title>
        <authorList>
            <person name="Wylensek D."/>
            <person name="Hitch T.C.A."/>
            <person name="Clavel T."/>
        </authorList>
    </citation>
    <scope>NUCLEOTIDE SEQUENCE [LARGE SCALE GENOMIC DNA]</scope>
    <source>
        <strain evidence="2 3">Med78-601-WT-4W-RMD-3</strain>
    </source>
</reference>
<dbReference type="Proteomes" id="UP000462760">
    <property type="component" value="Unassembled WGS sequence"/>
</dbReference>
<protein>
    <submittedName>
        <fullName evidence="2">Uncharacterized protein</fullName>
    </submittedName>
</protein>
<gene>
    <name evidence="2" type="ORF">FYJ27_12325</name>
</gene>
<feature type="chain" id="PRO_5032382880" evidence="1">
    <location>
        <begin position="25"/>
        <end position="137"/>
    </location>
</feature>
<dbReference type="RefSeq" id="WP_154485127.1">
    <property type="nucleotide sequence ID" value="NZ_VULR01000034.1"/>
</dbReference>